<dbReference type="AlphaFoldDB" id="A0AAV7NQP2"/>
<proteinExistence type="predicted"/>
<organism evidence="2 3">
    <name type="scientific">Pleurodeles waltl</name>
    <name type="common">Iberian ribbed newt</name>
    <dbReference type="NCBI Taxonomy" id="8319"/>
    <lineage>
        <taxon>Eukaryota</taxon>
        <taxon>Metazoa</taxon>
        <taxon>Chordata</taxon>
        <taxon>Craniata</taxon>
        <taxon>Vertebrata</taxon>
        <taxon>Euteleostomi</taxon>
        <taxon>Amphibia</taxon>
        <taxon>Batrachia</taxon>
        <taxon>Caudata</taxon>
        <taxon>Salamandroidea</taxon>
        <taxon>Salamandridae</taxon>
        <taxon>Pleurodelinae</taxon>
        <taxon>Pleurodeles</taxon>
    </lineage>
</organism>
<evidence type="ECO:0000256" key="1">
    <source>
        <dbReference type="SAM" id="MobiDB-lite"/>
    </source>
</evidence>
<protein>
    <submittedName>
        <fullName evidence="2">Uncharacterized protein</fullName>
    </submittedName>
</protein>
<evidence type="ECO:0000313" key="3">
    <source>
        <dbReference type="Proteomes" id="UP001066276"/>
    </source>
</evidence>
<keyword evidence="3" id="KW-1185">Reference proteome</keyword>
<dbReference type="EMBL" id="JANPWB010000012">
    <property type="protein sequence ID" value="KAJ1116703.1"/>
    <property type="molecule type" value="Genomic_DNA"/>
</dbReference>
<feature type="compositionally biased region" description="Polar residues" evidence="1">
    <location>
        <begin position="106"/>
        <end position="117"/>
    </location>
</feature>
<reference evidence="2" key="1">
    <citation type="journal article" date="2022" name="bioRxiv">
        <title>Sequencing and chromosome-scale assembly of the giantPleurodeles waltlgenome.</title>
        <authorList>
            <person name="Brown T."/>
            <person name="Elewa A."/>
            <person name="Iarovenko S."/>
            <person name="Subramanian E."/>
            <person name="Araus A.J."/>
            <person name="Petzold A."/>
            <person name="Susuki M."/>
            <person name="Suzuki K.-i.T."/>
            <person name="Hayashi T."/>
            <person name="Toyoda A."/>
            <person name="Oliveira C."/>
            <person name="Osipova E."/>
            <person name="Leigh N.D."/>
            <person name="Simon A."/>
            <person name="Yun M.H."/>
        </authorList>
    </citation>
    <scope>NUCLEOTIDE SEQUENCE</scope>
    <source>
        <strain evidence="2">20211129_DDA</strain>
        <tissue evidence="2">Liver</tissue>
    </source>
</reference>
<evidence type="ECO:0000313" key="2">
    <source>
        <dbReference type="EMBL" id="KAJ1116703.1"/>
    </source>
</evidence>
<sequence>MCYPHGSWRATGSVSEGTELEKSQTGRIFLPMQSGFTLTATRAASQNPTAPAWIPWRLFDKLLGRSSEIRPRNTPGAFPERVIQRKTPLATSEEAHPAEGGVFKPTATSSGETTDSTGIDDIDAPKPQQSREEETMLEPVRQRRQQCEDLSDARWDEQEAARRADRARSRKSVA</sequence>
<accession>A0AAV7NQP2</accession>
<feature type="compositionally biased region" description="Basic and acidic residues" evidence="1">
    <location>
        <begin position="145"/>
        <end position="167"/>
    </location>
</feature>
<gene>
    <name evidence="2" type="ORF">NDU88_004909</name>
</gene>
<feature type="region of interest" description="Disordered" evidence="1">
    <location>
        <begin position="67"/>
        <end position="174"/>
    </location>
</feature>
<feature type="region of interest" description="Disordered" evidence="1">
    <location>
        <begin position="1"/>
        <end position="22"/>
    </location>
</feature>
<name>A0AAV7NQP2_PLEWA</name>
<comment type="caution">
    <text evidence="2">The sequence shown here is derived from an EMBL/GenBank/DDBJ whole genome shotgun (WGS) entry which is preliminary data.</text>
</comment>
<dbReference type="Proteomes" id="UP001066276">
    <property type="component" value="Chromosome 8"/>
</dbReference>